<sequence length="114" mass="13127">MVVRLLTDFPEPVRIVWDRIRNDPKVREELGESLWYNPFWTGSVRDTEANVKLAVYGTGWRSGIGYGTLVRDPATQEWEVYLLRFLNGKRLKQHTMTETDDIKVLSRGSGASVN</sequence>
<proteinExistence type="predicted"/>
<reference evidence="1 2" key="1">
    <citation type="submission" date="2014-11" db="EMBL/GenBank/DDBJ databases">
        <authorList>
            <person name="Zhu J."/>
            <person name="Qi W."/>
            <person name="Song R."/>
        </authorList>
    </citation>
    <scope>NUCLEOTIDE SEQUENCE [LARGE SCALE GENOMIC DNA]</scope>
</reference>
<evidence type="ECO:0000313" key="1">
    <source>
        <dbReference type="EMBL" id="CEM12203.1"/>
    </source>
</evidence>
<dbReference type="VEuPathDB" id="CryptoDB:Vbra_5822"/>
<accession>A0A0G4FH71</accession>
<dbReference type="Proteomes" id="UP000041254">
    <property type="component" value="Unassembled WGS sequence"/>
</dbReference>
<dbReference type="EMBL" id="CDMY01000435">
    <property type="protein sequence ID" value="CEM12203.1"/>
    <property type="molecule type" value="Genomic_DNA"/>
</dbReference>
<keyword evidence="2" id="KW-1185">Reference proteome</keyword>
<dbReference type="AlphaFoldDB" id="A0A0G4FH71"/>
<protein>
    <submittedName>
        <fullName evidence="1">Uncharacterized protein</fullName>
    </submittedName>
</protein>
<name>A0A0G4FH71_VITBC</name>
<gene>
    <name evidence="1" type="ORF">Vbra_5822</name>
</gene>
<dbReference type="InParanoid" id="A0A0G4FH71"/>
<organism evidence="1 2">
    <name type="scientific">Vitrella brassicaformis (strain CCMP3155)</name>
    <dbReference type="NCBI Taxonomy" id="1169540"/>
    <lineage>
        <taxon>Eukaryota</taxon>
        <taxon>Sar</taxon>
        <taxon>Alveolata</taxon>
        <taxon>Colpodellida</taxon>
        <taxon>Vitrellaceae</taxon>
        <taxon>Vitrella</taxon>
    </lineage>
</organism>
<evidence type="ECO:0000313" key="2">
    <source>
        <dbReference type="Proteomes" id="UP000041254"/>
    </source>
</evidence>